<dbReference type="EMBL" id="JBHSMF010000010">
    <property type="protein sequence ID" value="MFC5499702.1"/>
    <property type="molecule type" value="Genomic_DNA"/>
</dbReference>
<dbReference type="Pfam" id="PF03401">
    <property type="entry name" value="TctC"/>
    <property type="match status" value="1"/>
</dbReference>
<dbReference type="Proteomes" id="UP001596037">
    <property type="component" value="Unassembled WGS sequence"/>
</dbReference>
<feature type="chain" id="PRO_5046832089" evidence="2">
    <location>
        <begin position="22"/>
        <end position="322"/>
    </location>
</feature>
<evidence type="ECO:0000313" key="3">
    <source>
        <dbReference type="EMBL" id="MFC5499702.1"/>
    </source>
</evidence>
<dbReference type="RefSeq" id="WP_376851954.1">
    <property type="nucleotide sequence ID" value="NZ_JBHSMF010000010.1"/>
</dbReference>
<evidence type="ECO:0000313" key="4">
    <source>
        <dbReference type="Proteomes" id="UP001596037"/>
    </source>
</evidence>
<evidence type="ECO:0000256" key="2">
    <source>
        <dbReference type="SAM" id="SignalP"/>
    </source>
</evidence>
<comment type="similarity">
    <text evidence="1">Belongs to the UPF0065 (bug) family.</text>
</comment>
<feature type="signal peptide" evidence="2">
    <location>
        <begin position="1"/>
        <end position="21"/>
    </location>
</feature>
<dbReference type="PIRSF" id="PIRSF017082">
    <property type="entry name" value="YflP"/>
    <property type="match status" value="1"/>
</dbReference>
<dbReference type="InterPro" id="IPR042100">
    <property type="entry name" value="Bug_dom1"/>
</dbReference>
<accession>A0ABW0NK01</accession>
<dbReference type="InterPro" id="IPR005064">
    <property type="entry name" value="BUG"/>
</dbReference>
<dbReference type="SUPFAM" id="SSF53850">
    <property type="entry name" value="Periplasmic binding protein-like II"/>
    <property type="match status" value="1"/>
</dbReference>
<sequence length="322" mass="33618">MNRRSALAAALALGSMLPAHAQEAAYPDKPIRFVVPFPPGGITDRIARSLAHKMQESMGQPVVVDNRPGAGATIGSDFVARAKADGYTILLGSHASHAINPTLMKLSYDPARSFEPVSLLATVPNMLLVKPSNAAKSLHELIAQARDNPGKLTYTSAGVGTSGHIAGALLATMAGVQLLHVPARGPSQAVQDTLGGHVDILFDSTAQSLPLVKAGKLRALAVTSRERSPAAPGLPTMSEAGMPGYEVLLWFGLYAPAGTPAAVVQRLHAETVKAFADPAVRDPLVQDGVQVVAGSPEQLAQFQRAEIAKYAKVIKDLGLKAD</sequence>
<protein>
    <submittedName>
        <fullName evidence="3">Bug family tripartite tricarboxylate transporter substrate binding protein</fullName>
    </submittedName>
</protein>
<dbReference type="PANTHER" id="PTHR42928">
    <property type="entry name" value="TRICARBOXYLATE-BINDING PROTEIN"/>
    <property type="match status" value="1"/>
</dbReference>
<dbReference type="Gene3D" id="3.40.190.10">
    <property type="entry name" value="Periplasmic binding protein-like II"/>
    <property type="match status" value="1"/>
</dbReference>
<name>A0ABW0NK01_9BURK</name>
<keyword evidence="4" id="KW-1185">Reference proteome</keyword>
<evidence type="ECO:0000256" key="1">
    <source>
        <dbReference type="ARBA" id="ARBA00006987"/>
    </source>
</evidence>
<dbReference type="Gene3D" id="3.40.190.150">
    <property type="entry name" value="Bordetella uptake gene, domain 1"/>
    <property type="match status" value="1"/>
</dbReference>
<proteinExistence type="inferred from homology"/>
<gene>
    <name evidence="3" type="ORF">ACFPOE_19320</name>
</gene>
<keyword evidence="2" id="KW-0732">Signal</keyword>
<organism evidence="3 4">
    <name type="scientific">Caenimonas terrae</name>
    <dbReference type="NCBI Taxonomy" id="696074"/>
    <lineage>
        <taxon>Bacteria</taxon>
        <taxon>Pseudomonadati</taxon>
        <taxon>Pseudomonadota</taxon>
        <taxon>Betaproteobacteria</taxon>
        <taxon>Burkholderiales</taxon>
        <taxon>Comamonadaceae</taxon>
        <taxon>Caenimonas</taxon>
    </lineage>
</organism>
<reference evidence="4" key="1">
    <citation type="journal article" date="2019" name="Int. J. Syst. Evol. Microbiol.">
        <title>The Global Catalogue of Microorganisms (GCM) 10K type strain sequencing project: providing services to taxonomists for standard genome sequencing and annotation.</title>
        <authorList>
            <consortium name="The Broad Institute Genomics Platform"/>
            <consortium name="The Broad Institute Genome Sequencing Center for Infectious Disease"/>
            <person name="Wu L."/>
            <person name="Ma J."/>
        </authorList>
    </citation>
    <scope>NUCLEOTIDE SEQUENCE [LARGE SCALE GENOMIC DNA]</scope>
    <source>
        <strain evidence="4">CCUG 57401</strain>
    </source>
</reference>
<comment type="caution">
    <text evidence="3">The sequence shown here is derived from an EMBL/GenBank/DDBJ whole genome shotgun (WGS) entry which is preliminary data.</text>
</comment>
<dbReference type="CDD" id="cd13578">
    <property type="entry name" value="PBP2_Bug27"/>
    <property type="match status" value="1"/>
</dbReference>
<dbReference type="PANTHER" id="PTHR42928:SF5">
    <property type="entry name" value="BLR1237 PROTEIN"/>
    <property type="match status" value="1"/>
</dbReference>